<dbReference type="GO" id="GO:0003676">
    <property type="term" value="F:nucleic acid binding"/>
    <property type="evidence" value="ECO:0007669"/>
    <property type="project" value="InterPro"/>
</dbReference>
<evidence type="ECO:0000259" key="2">
    <source>
        <dbReference type="PROSITE" id="PS50006"/>
    </source>
</evidence>
<dbReference type="Pfam" id="PF00498">
    <property type="entry name" value="FHA"/>
    <property type="match status" value="1"/>
</dbReference>
<evidence type="ECO:0000313" key="4">
    <source>
        <dbReference type="EMBL" id="KLO13471.1"/>
    </source>
</evidence>
<dbReference type="InterPro" id="IPR000253">
    <property type="entry name" value="FHA_dom"/>
</dbReference>
<dbReference type="InterPro" id="IPR008984">
    <property type="entry name" value="SMAD_FHA_dom_sf"/>
</dbReference>
<feature type="compositionally biased region" description="Low complexity" evidence="1">
    <location>
        <begin position="337"/>
        <end position="347"/>
    </location>
</feature>
<dbReference type="EMBL" id="KQ085959">
    <property type="protein sequence ID" value="KLO13471.1"/>
    <property type="molecule type" value="Genomic_DNA"/>
</dbReference>
<evidence type="ECO:0000256" key="1">
    <source>
        <dbReference type="SAM" id="MobiDB-lite"/>
    </source>
</evidence>
<feature type="compositionally biased region" description="Low complexity" evidence="1">
    <location>
        <begin position="192"/>
        <end position="204"/>
    </location>
</feature>
<dbReference type="PANTHER" id="PTHR23106">
    <property type="entry name" value="ANGIOGENIC FACTOR WITH G PATCH AND FHA DOMAINS 1"/>
    <property type="match status" value="1"/>
</dbReference>
<evidence type="ECO:0000313" key="5">
    <source>
        <dbReference type="Proteomes" id="UP000053477"/>
    </source>
</evidence>
<protein>
    <recommendedName>
        <fullName evidence="6">SMAD/FHA domain-containing protein</fullName>
    </recommendedName>
</protein>
<feature type="region of interest" description="Disordered" evidence="1">
    <location>
        <begin position="318"/>
        <end position="375"/>
    </location>
</feature>
<gene>
    <name evidence="4" type="ORF">SCHPADRAFT_904192</name>
</gene>
<dbReference type="InterPro" id="IPR053027">
    <property type="entry name" value="AGGF1"/>
</dbReference>
<dbReference type="PROSITE" id="PS50006">
    <property type="entry name" value="FHA_DOMAIN"/>
    <property type="match status" value="1"/>
</dbReference>
<dbReference type="SUPFAM" id="SSF49879">
    <property type="entry name" value="SMAD/FHA domain"/>
    <property type="match status" value="1"/>
</dbReference>
<keyword evidence="5" id="KW-1185">Reference proteome</keyword>
<dbReference type="InParanoid" id="A0A0H2S9F7"/>
<evidence type="ECO:0008006" key="6">
    <source>
        <dbReference type="Google" id="ProtNLM"/>
    </source>
</evidence>
<feature type="compositionally biased region" description="Basic and acidic residues" evidence="1">
    <location>
        <begin position="225"/>
        <end position="236"/>
    </location>
</feature>
<dbReference type="Proteomes" id="UP000053477">
    <property type="component" value="Unassembled WGS sequence"/>
</dbReference>
<feature type="region of interest" description="Disordered" evidence="1">
    <location>
        <begin position="225"/>
        <end position="258"/>
    </location>
</feature>
<dbReference type="PROSITE" id="PS50174">
    <property type="entry name" value="G_PATCH"/>
    <property type="match status" value="1"/>
</dbReference>
<name>A0A0H2S9F7_9AGAM</name>
<dbReference type="PANTHER" id="PTHR23106:SF24">
    <property type="entry name" value="ANGIOGENIC FACTOR WITH G PATCH AND FHA DOMAINS 1"/>
    <property type="match status" value="1"/>
</dbReference>
<feature type="domain" description="G-patch" evidence="3">
    <location>
        <begin position="310"/>
        <end position="371"/>
    </location>
</feature>
<reference evidence="4 5" key="1">
    <citation type="submission" date="2015-04" db="EMBL/GenBank/DDBJ databases">
        <title>Complete genome sequence of Schizopora paradoxa KUC8140, a cosmopolitan wood degrader in East Asia.</title>
        <authorList>
            <consortium name="DOE Joint Genome Institute"/>
            <person name="Min B."/>
            <person name="Park H."/>
            <person name="Jang Y."/>
            <person name="Kim J.-J."/>
            <person name="Kim K.H."/>
            <person name="Pangilinan J."/>
            <person name="Lipzen A."/>
            <person name="Riley R."/>
            <person name="Grigoriev I.V."/>
            <person name="Spatafora J.W."/>
            <person name="Choi I.-G."/>
        </authorList>
    </citation>
    <scope>NUCLEOTIDE SEQUENCE [LARGE SCALE GENOMIC DNA]</scope>
    <source>
        <strain evidence="4 5">KUC8140</strain>
    </source>
</reference>
<dbReference type="InterPro" id="IPR000467">
    <property type="entry name" value="G_patch_dom"/>
</dbReference>
<feature type="region of interest" description="Disordered" evidence="1">
    <location>
        <begin position="1"/>
        <end position="23"/>
    </location>
</feature>
<feature type="domain" description="FHA" evidence="2">
    <location>
        <begin position="68"/>
        <end position="125"/>
    </location>
</feature>
<dbReference type="Gene3D" id="2.60.200.20">
    <property type="match status" value="1"/>
</dbReference>
<dbReference type="OrthoDB" id="21470at2759"/>
<dbReference type="Pfam" id="PF01585">
    <property type="entry name" value="G-patch"/>
    <property type="match status" value="1"/>
</dbReference>
<sequence>MDGGPSRSRESSGNNAAREWPFDGEFSNAFSSNRADNASRSSLRFLVIQSPVLPPRRKIAVLDVHDEVQVGRDAPTSAELTPRLRLKDMEVSKLHATVFWDKGRDEWAVVDMGSKHGTFLRSAASAIETRLSGSRAASLPRPLRHLDQLSFGRTTFAVHIHPDGLPCEDCSPPDELASIPLASKSGSSHLDTGTSTPTTASAATTTAKEALGSLKRRLLSEHAIPDSKRLKADEGRVQYTDRSSLRRALHPYTHDPVSLPVPAARPSVVNHSAHALTLARYHNPGATAAASTDTAPSDASSTRMPAAISKSNVGHRLLEKQGWSPGAPLGKVPPPSSSDMEPDPTSSRTALLEPLQVSGNVGKQGLGSMSSRTLP</sequence>
<dbReference type="SMART" id="SM00443">
    <property type="entry name" value="G_patch"/>
    <property type="match status" value="1"/>
</dbReference>
<feature type="compositionally biased region" description="Polar residues" evidence="1">
    <location>
        <begin position="357"/>
        <end position="375"/>
    </location>
</feature>
<evidence type="ECO:0000259" key="3">
    <source>
        <dbReference type="PROSITE" id="PS50174"/>
    </source>
</evidence>
<proteinExistence type="predicted"/>
<accession>A0A0H2S9F7</accession>
<dbReference type="STRING" id="27342.A0A0H2S9F7"/>
<dbReference type="AlphaFoldDB" id="A0A0H2S9F7"/>
<organism evidence="4 5">
    <name type="scientific">Schizopora paradoxa</name>
    <dbReference type="NCBI Taxonomy" id="27342"/>
    <lineage>
        <taxon>Eukaryota</taxon>
        <taxon>Fungi</taxon>
        <taxon>Dikarya</taxon>
        <taxon>Basidiomycota</taxon>
        <taxon>Agaricomycotina</taxon>
        <taxon>Agaricomycetes</taxon>
        <taxon>Hymenochaetales</taxon>
        <taxon>Schizoporaceae</taxon>
        <taxon>Schizopora</taxon>
    </lineage>
</organism>
<feature type="region of interest" description="Disordered" evidence="1">
    <location>
        <begin position="176"/>
        <end position="204"/>
    </location>
</feature>